<dbReference type="Pfam" id="PF11136">
    <property type="entry name" value="DUF2889"/>
    <property type="match status" value="1"/>
</dbReference>
<reference evidence="1 2" key="1">
    <citation type="submission" date="2024-03" db="EMBL/GenBank/DDBJ databases">
        <title>Novel species of the genus Variovorax.</title>
        <authorList>
            <person name="Liu Q."/>
            <person name="Xin Y.-H."/>
        </authorList>
    </citation>
    <scope>NUCLEOTIDE SEQUENCE [LARGE SCALE GENOMIC DNA]</scope>
    <source>
        <strain evidence="1 2">KACC 18901</strain>
    </source>
</reference>
<dbReference type="InterPro" id="IPR021312">
    <property type="entry name" value="DUF2889"/>
</dbReference>
<organism evidence="1 2">
    <name type="scientific">Variovorax robiniae</name>
    <dbReference type="NCBI Taxonomy" id="1836199"/>
    <lineage>
        <taxon>Bacteria</taxon>
        <taxon>Pseudomonadati</taxon>
        <taxon>Pseudomonadota</taxon>
        <taxon>Betaproteobacteria</taxon>
        <taxon>Burkholderiales</taxon>
        <taxon>Comamonadaceae</taxon>
        <taxon>Variovorax</taxon>
    </lineage>
</organism>
<proteinExistence type="predicted"/>
<evidence type="ECO:0000313" key="2">
    <source>
        <dbReference type="Proteomes" id="UP001367030"/>
    </source>
</evidence>
<accession>A0ABU8XGJ4</accession>
<dbReference type="RefSeq" id="WP_340338891.1">
    <property type="nucleotide sequence ID" value="NZ_JBBKZS010000020.1"/>
</dbReference>
<dbReference type="EMBL" id="JBBKZS010000020">
    <property type="protein sequence ID" value="MEJ8858839.1"/>
    <property type="molecule type" value="Genomic_DNA"/>
</dbReference>
<sequence length="182" mass="20342">MHTRRIECQGFQRDDGLYDIEASLRDITPVATDMFFKRLDAGDSIHDMRVVMTVDSALLIHRMEAHTAKGPMEDCQQAGRFYAALEGLRIGPGFKKKVHEIVGGDKGCTHLTELMGPLATTAIQTMYAVRRADGVLRRMLEGTDPLPRPGLAGSCHAYRESGEALKVLWPEHRRDQAVRRPS</sequence>
<gene>
    <name evidence="1" type="ORF">WKW79_30000</name>
</gene>
<evidence type="ECO:0000313" key="1">
    <source>
        <dbReference type="EMBL" id="MEJ8858839.1"/>
    </source>
</evidence>
<comment type="caution">
    <text evidence="1">The sequence shown here is derived from an EMBL/GenBank/DDBJ whole genome shotgun (WGS) entry which is preliminary data.</text>
</comment>
<dbReference type="Proteomes" id="UP001367030">
    <property type="component" value="Unassembled WGS sequence"/>
</dbReference>
<keyword evidence="2" id="KW-1185">Reference proteome</keyword>
<name>A0ABU8XGJ4_9BURK</name>
<protein>
    <submittedName>
        <fullName evidence="1">DUF2889 domain-containing protein</fullName>
    </submittedName>
</protein>